<feature type="transmembrane region" description="Helical" evidence="12">
    <location>
        <begin position="244"/>
        <end position="266"/>
    </location>
</feature>
<feature type="transmembrane region" description="Helical" evidence="12">
    <location>
        <begin position="159"/>
        <end position="182"/>
    </location>
</feature>
<evidence type="ECO:0000256" key="11">
    <source>
        <dbReference type="ARBA" id="ARBA00023444"/>
    </source>
</evidence>
<dbReference type="EMBL" id="SFCC01000001">
    <property type="protein sequence ID" value="RZQ65697.1"/>
    <property type="molecule type" value="Genomic_DNA"/>
</dbReference>
<dbReference type="AlphaFoldDB" id="A0A4Q7JE28"/>
<comment type="caution">
    <text evidence="13">The sequence shown here is derived from an EMBL/GenBank/DDBJ whole genome shotgun (WGS) entry which is preliminary data.</text>
</comment>
<name>A0A4Q7JE28_9PSEU</name>
<evidence type="ECO:0000313" key="14">
    <source>
        <dbReference type="Proteomes" id="UP000292003"/>
    </source>
</evidence>
<keyword evidence="3 12" id="KW-0812">Transmembrane</keyword>
<proteinExistence type="predicted"/>
<evidence type="ECO:0000313" key="13">
    <source>
        <dbReference type="EMBL" id="RZQ65697.1"/>
    </source>
</evidence>
<feature type="transmembrane region" description="Helical" evidence="12">
    <location>
        <begin position="104"/>
        <end position="121"/>
    </location>
</feature>
<keyword evidence="10" id="KW-1015">Disulfide bond</keyword>
<keyword evidence="6" id="KW-0560">Oxidoreductase</keyword>
<feature type="transmembrane region" description="Helical" evidence="12">
    <location>
        <begin position="304"/>
        <end position="325"/>
    </location>
</feature>
<dbReference type="InterPro" id="IPR050450">
    <property type="entry name" value="COX15/CtaA_HemeA_synthase"/>
</dbReference>
<dbReference type="InterPro" id="IPR003780">
    <property type="entry name" value="COX15/CtaA_fam"/>
</dbReference>
<dbReference type="GO" id="GO:0006784">
    <property type="term" value="P:heme A biosynthetic process"/>
    <property type="evidence" value="ECO:0007669"/>
    <property type="project" value="InterPro"/>
</dbReference>
<evidence type="ECO:0000256" key="9">
    <source>
        <dbReference type="ARBA" id="ARBA00023136"/>
    </source>
</evidence>
<evidence type="ECO:0000256" key="12">
    <source>
        <dbReference type="SAM" id="Phobius"/>
    </source>
</evidence>
<keyword evidence="2" id="KW-1003">Cell membrane</keyword>
<keyword evidence="8" id="KW-0350">Heme biosynthesis</keyword>
<evidence type="ECO:0000256" key="7">
    <source>
        <dbReference type="ARBA" id="ARBA00023004"/>
    </source>
</evidence>
<evidence type="ECO:0000256" key="2">
    <source>
        <dbReference type="ARBA" id="ARBA00022475"/>
    </source>
</evidence>
<dbReference type="Proteomes" id="UP000292003">
    <property type="component" value="Unassembled WGS sequence"/>
</dbReference>
<evidence type="ECO:0000256" key="8">
    <source>
        <dbReference type="ARBA" id="ARBA00023133"/>
    </source>
</evidence>
<evidence type="ECO:0000256" key="4">
    <source>
        <dbReference type="ARBA" id="ARBA00022723"/>
    </source>
</evidence>
<keyword evidence="7" id="KW-0408">Iron</keyword>
<keyword evidence="14" id="KW-1185">Reference proteome</keyword>
<protein>
    <submittedName>
        <fullName evidence="13">Heme A synthase</fullName>
    </submittedName>
</protein>
<accession>A0A4Q7JE28</accession>
<keyword evidence="9 12" id="KW-0472">Membrane</keyword>
<comment type="subcellular location">
    <subcellularLocation>
        <location evidence="1">Membrane</location>
        <topology evidence="1">Multi-pass membrane protein</topology>
    </subcellularLocation>
</comment>
<evidence type="ECO:0000256" key="3">
    <source>
        <dbReference type="ARBA" id="ARBA00022692"/>
    </source>
</evidence>
<keyword evidence="4" id="KW-0479">Metal-binding</keyword>
<evidence type="ECO:0000256" key="10">
    <source>
        <dbReference type="ARBA" id="ARBA00023157"/>
    </source>
</evidence>
<sequence>MKVAFTSLRQPARIARREREYHSGVVLSKLVARLPYPSPGVQRAVAVAAVISQAGIGVTGSIVRVTGSGLGCPTWPQCFSGSMFPVDHPEYAALNQWIEFSNRMLSGVLVVVSALCVLMAMRIQQAHPGRRRLVALAWTMPGGVVAQAVLGGITVLNDLLWWTVALHFLASTPLVWLAVLFLRALREGDEPPRWLIPPLGRRLLAVMVVLLGGILAAGTLVTGAGPHGGDPDTPRLQAPIDTLVTVHSGLLIAYLIALAILGIQFVRAGVPAGLWRRYGVLWVITLAQGGLGSLQYALGIPEALVSLHVLGSAVVIVATAVLWCAARDRGPLPYAGRPTAEAELATAD</sequence>
<organism evidence="13 14">
    <name type="scientific">Amycolatopsis suaedae</name>
    <dbReference type="NCBI Taxonomy" id="2510978"/>
    <lineage>
        <taxon>Bacteria</taxon>
        <taxon>Bacillati</taxon>
        <taxon>Actinomycetota</taxon>
        <taxon>Actinomycetes</taxon>
        <taxon>Pseudonocardiales</taxon>
        <taxon>Pseudonocardiaceae</taxon>
        <taxon>Amycolatopsis</taxon>
    </lineage>
</organism>
<keyword evidence="5 12" id="KW-1133">Transmembrane helix</keyword>
<evidence type="ECO:0000256" key="1">
    <source>
        <dbReference type="ARBA" id="ARBA00004141"/>
    </source>
</evidence>
<reference evidence="13 14" key="1">
    <citation type="submission" date="2019-02" db="EMBL/GenBank/DDBJ databases">
        <title>Draft genome sequence of Amycolatopsis sp. 8-3EHSu isolated from roots of Suaeda maritima.</title>
        <authorList>
            <person name="Duangmal K."/>
            <person name="Chantavorakit T."/>
        </authorList>
    </citation>
    <scope>NUCLEOTIDE SEQUENCE [LARGE SCALE GENOMIC DNA]</scope>
    <source>
        <strain evidence="13 14">8-3EHSu</strain>
    </source>
</reference>
<dbReference type="Pfam" id="PF02628">
    <property type="entry name" value="COX15-CtaA"/>
    <property type="match status" value="1"/>
</dbReference>
<dbReference type="PANTHER" id="PTHR35457">
    <property type="entry name" value="HEME A SYNTHASE"/>
    <property type="match status" value="1"/>
</dbReference>
<dbReference type="GO" id="GO:0046872">
    <property type="term" value="F:metal ion binding"/>
    <property type="evidence" value="ECO:0007669"/>
    <property type="project" value="UniProtKB-KW"/>
</dbReference>
<comment type="pathway">
    <text evidence="11">Porphyrin-containing compound metabolism.</text>
</comment>
<gene>
    <name evidence="13" type="ORF">EWH70_00955</name>
</gene>
<dbReference type="OrthoDB" id="5241540at2"/>
<dbReference type="PANTHER" id="PTHR35457:SF1">
    <property type="entry name" value="HEME A SYNTHASE"/>
    <property type="match status" value="1"/>
</dbReference>
<dbReference type="GO" id="GO:0016020">
    <property type="term" value="C:membrane"/>
    <property type="evidence" value="ECO:0007669"/>
    <property type="project" value="UniProtKB-SubCell"/>
</dbReference>
<evidence type="ECO:0000256" key="5">
    <source>
        <dbReference type="ARBA" id="ARBA00022989"/>
    </source>
</evidence>
<feature type="transmembrane region" description="Helical" evidence="12">
    <location>
        <begin position="133"/>
        <end position="153"/>
    </location>
</feature>
<feature type="transmembrane region" description="Helical" evidence="12">
    <location>
        <begin position="203"/>
        <end position="224"/>
    </location>
</feature>
<feature type="transmembrane region" description="Helical" evidence="12">
    <location>
        <begin position="278"/>
        <end position="298"/>
    </location>
</feature>
<evidence type="ECO:0000256" key="6">
    <source>
        <dbReference type="ARBA" id="ARBA00023002"/>
    </source>
</evidence>
<dbReference type="GO" id="GO:0016491">
    <property type="term" value="F:oxidoreductase activity"/>
    <property type="evidence" value="ECO:0007669"/>
    <property type="project" value="UniProtKB-KW"/>
</dbReference>